<feature type="transmembrane region" description="Helical" evidence="1">
    <location>
        <begin position="51"/>
        <end position="72"/>
    </location>
</feature>
<gene>
    <name evidence="2" type="ORF">HNQ41_002576</name>
</gene>
<comment type="caution">
    <text evidence="2">The sequence shown here is derived from an EMBL/GenBank/DDBJ whole genome shotgun (WGS) entry which is preliminary data.</text>
</comment>
<protein>
    <submittedName>
        <fullName evidence="2">Uncharacterized protein</fullName>
    </submittedName>
</protein>
<sequence length="76" mass="8806">MGQAMKQERFLDKKEENAAVFDRSPNAKNAVADSEVDFSSFTDKLERFYSFSFKAFILFGIPYVIWVVLQAINQFL</sequence>
<dbReference type="AlphaFoldDB" id="A0A840QSU6"/>
<evidence type="ECO:0000256" key="1">
    <source>
        <dbReference type="SAM" id="Phobius"/>
    </source>
</evidence>
<accession>A0A840QSU6</accession>
<evidence type="ECO:0000313" key="3">
    <source>
        <dbReference type="Proteomes" id="UP000551878"/>
    </source>
</evidence>
<dbReference type="RefSeq" id="WP_184664786.1">
    <property type="nucleotide sequence ID" value="NZ_JACHHB010000012.1"/>
</dbReference>
<proteinExistence type="predicted"/>
<keyword evidence="1" id="KW-0812">Transmembrane</keyword>
<keyword evidence="3" id="KW-1185">Reference proteome</keyword>
<keyword evidence="1" id="KW-0472">Membrane</keyword>
<evidence type="ECO:0000313" key="2">
    <source>
        <dbReference type="EMBL" id="MBB5174361.1"/>
    </source>
</evidence>
<reference evidence="2 3" key="1">
    <citation type="submission" date="2020-08" db="EMBL/GenBank/DDBJ databases">
        <title>Genomic Encyclopedia of Type Strains, Phase IV (KMG-IV): sequencing the most valuable type-strain genomes for metagenomic binning, comparative biology and taxonomic classification.</title>
        <authorList>
            <person name="Goeker M."/>
        </authorList>
    </citation>
    <scope>NUCLEOTIDE SEQUENCE [LARGE SCALE GENOMIC DNA]</scope>
    <source>
        <strain evidence="2 3">DSM 24696</strain>
    </source>
</reference>
<name>A0A840QSU6_9BACI</name>
<organism evidence="2 3">
    <name type="scientific">Texcoconibacillus texcoconensis</name>
    <dbReference type="NCBI Taxonomy" id="1095777"/>
    <lineage>
        <taxon>Bacteria</taxon>
        <taxon>Bacillati</taxon>
        <taxon>Bacillota</taxon>
        <taxon>Bacilli</taxon>
        <taxon>Bacillales</taxon>
        <taxon>Bacillaceae</taxon>
        <taxon>Texcoconibacillus</taxon>
    </lineage>
</organism>
<dbReference type="EMBL" id="JACHHB010000012">
    <property type="protein sequence ID" value="MBB5174361.1"/>
    <property type="molecule type" value="Genomic_DNA"/>
</dbReference>
<keyword evidence="1" id="KW-1133">Transmembrane helix</keyword>
<dbReference type="Proteomes" id="UP000551878">
    <property type="component" value="Unassembled WGS sequence"/>
</dbReference>